<dbReference type="Pfam" id="PF20410">
    <property type="entry name" value="X-Tfes_XVIPCD"/>
    <property type="match status" value="1"/>
</dbReference>
<evidence type="ECO:0000313" key="6">
    <source>
        <dbReference type="Proteomes" id="UP000439314"/>
    </source>
</evidence>
<dbReference type="Proteomes" id="UP000439314">
    <property type="component" value="Unassembled WGS sequence"/>
</dbReference>
<sequence length="581" mass="62327">MSDPNTAPTAATPQLTDAQLKTLGYFAIGVASEGSLGPKNVAYHLSFAGSVEGNTLKPVANSGFSIGTLQTDLGAHPDVVPTLVDAYQTWAARQTPSLALSENQRTQTISDLQRNGDAIRADNGRAPDATVLKNLNTFLASDAGVQFVHDRDRTQIDHLMREGDGKKDHGGALHQLRQTELYKNASLDDQAKYATVLMKLENQAGKSQYPKILKGINDGSLDSVEDVVNKVDALLPNKTNKKGEVVPDYIESGVHHALAGTEVFNKLRAAQPGNPLHDAFAAVSADPLRSPVDLKGDTAHADALHQYNATKTLFLQNGQSPKLIGALDQDSAFGYNLKGQNGKTVAQSSSLFGADNDVVVFDGNGHGTAFVGGKWSAVQRDEVKRVGNADQSVDLQLRKDGKSETLLHVPTPAQLRERSEQQQPQTPAPDRAPASAPDPNDASHRNHALLEQIREGVRRIDQDLGKPYDAASERLSRAALAACRDNGGPGNAPLASNALERADRVALTEKGHLVVVEGEQRDPAQKRASVDVQVALATLVEQSDQRLQAANQAIDRERQLTQQQELARERDAPSRNGPALA</sequence>
<feature type="domain" description="X-Tfes XVIPCD" evidence="2">
    <location>
        <begin position="440"/>
        <end position="549"/>
    </location>
</feature>
<evidence type="ECO:0000313" key="3">
    <source>
        <dbReference type="EMBL" id="MRG99308.1"/>
    </source>
</evidence>
<feature type="region of interest" description="Disordered" evidence="1">
    <location>
        <begin position="559"/>
        <end position="581"/>
    </location>
</feature>
<keyword evidence="5" id="KW-1185">Reference proteome</keyword>
<evidence type="ECO:0000256" key="1">
    <source>
        <dbReference type="SAM" id="MobiDB-lite"/>
    </source>
</evidence>
<reference evidence="5 6" key="1">
    <citation type="submission" date="2019-11" db="EMBL/GenBank/DDBJ databases">
        <title>First report of rice panicle blight caused by Xanthomonas sp. in Iran.</title>
        <authorList>
            <person name="Mirghasempour S.A."/>
            <person name="Huang S."/>
            <person name="Brady C.L."/>
            <person name="Studholme D.J."/>
        </authorList>
    </citation>
    <scope>NUCLEOTIDE SEQUENCE [LARGE SCALE GENOMIC DNA]</scope>
    <source>
        <strain evidence="3 6">ASD011</strain>
        <strain evidence="5">SAM114</strain>
    </source>
</reference>
<dbReference type="RefSeq" id="WP_153750642.1">
    <property type="nucleotide sequence ID" value="NZ_WJPM01000002.1"/>
</dbReference>
<dbReference type="EMBL" id="WJPN01000002">
    <property type="protein sequence ID" value="MRG99308.1"/>
    <property type="molecule type" value="Genomic_DNA"/>
</dbReference>
<dbReference type="InterPro" id="IPR046519">
    <property type="entry name" value="X-Tfes_XVIPCD"/>
</dbReference>
<organism evidence="3 6">
    <name type="scientific">Xanthomonas sontii</name>
    <dbReference type="NCBI Taxonomy" id="2650745"/>
    <lineage>
        <taxon>Bacteria</taxon>
        <taxon>Pseudomonadati</taxon>
        <taxon>Pseudomonadota</taxon>
        <taxon>Gammaproteobacteria</taxon>
        <taxon>Lysobacterales</taxon>
        <taxon>Lysobacteraceae</taxon>
        <taxon>Xanthomonas</taxon>
    </lineage>
</organism>
<reference evidence="4" key="2">
    <citation type="journal article" date="2020" name="Plant Dis.">
        <title>A Grain Rot of Rice in Iran Caused by a Xanthomonas Strain Closely Related to X. sacchari.</title>
        <authorList>
            <person name="Mirghasempour S.A."/>
            <person name="Huang S."/>
            <person name="Studholme D.J."/>
            <person name="Brady C.L."/>
        </authorList>
    </citation>
    <scope>NUCLEOTIDE SEQUENCE</scope>
    <source>
        <strain evidence="4">SAM114</strain>
    </source>
</reference>
<dbReference type="EMBL" id="WJPM01000002">
    <property type="protein sequence ID" value="MRH73640.1"/>
    <property type="molecule type" value="Genomic_DNA"/>
</dbReference>
<dbReference type="AlphaFoldDB" id="A0A6N7Q4M1"/>
<gene>
    <name evidence="3" type="ORF">GIY21_03280</name>
    <name evidence="4" type="ORF">GIY22_03270</name>
</gene>
<evidence type="ECO:0000313" key="5">
    <source>
        <dbReference type="Proteomes" id="UP000437931"/>
    </source>
</evidence>
<feature type="compositionally biased region" description="Low complexity" evidence="1">
    <location>
        <begin position="428"/>
        <end position="440"/>
    </location>
</feature>
<accession>A0A6N7Q4M1</accession>
<proteinExistence type="predicted"/>
<name>A0A6N7Q4M1_9XANT</name>
<evidence type="ECO:0000259" key="2">
    <source>
        <dbReference type="Pfam" id="PF20410"/>
    </source>
</evidence>
<feature type="region of interest" description="Disordered" evidence="1">
    <location>
        <begin position="399"/>
        <end position="444"/>
    </location>
</feature>
<protein>
    <recommendedName>
        <fullName evidence="2">X-Tfes XVIPCD domain-containing protein</fullName>
    </recommendedName>
</protein>
<dbReference type="Proteomes" id="UP000437931">
    <property type="component" value="Unassembled WGS sequence"/>
</dbReference>
<evidence type="ECO:0000313" key="4">
    <source>
        <dbReference type="EMBL" id="MRH73640.1"/>
    </source>
</evidence>
<comment type="caution">
    <text evidence="3">The sequence shown here is derived from an EMBL/GenBank/DDBJ whole genome shotgun (WGS) entry which is preliminary data.</text>
</comment>